<feature type="domain" description="AB hydrolase-1" evidence="1">
    <location>
        <begin position="46"/>
        <end position="170"/>
    </location>
</feature>
<dbReference type="AlphaFoldDB" id="A0A7Y6C1R9"/>
<protein>
    <submittedName>
        <fullName evidence="2">Alpha/beta hydrolase</fullName>
    </submittedName>
</protein>
<dbReference type="InterPro" id="IPR050266">
    <property type="entry name" value="AB_hydrolase_sf"/>
</dbReference>
<keyword evidence="3" id="KW-1185">Reference proteome</keyword>
<keyword evidence="2" id="KW-0378">Hydrolase</keyword>
<dbReference type="PANTHER" id="PTHR43798">
    <property type="entry name" value="MONOACYLGLYCEROL LIPASE"/>
    <property type="match status" value="1"/>
</dbReference>
<evidence type="ECO:0000313" key="3">
    <source>
        <dbReference type="Proteomes" id="UP000526125"/>
    </source>
</evidence>
<dbReference type="InterPro" id="IPR000073">
    <property type="entry name" value="AB_hydrolase_1"/>
</dbReference>
<sequence length="342" mass="37898">MFNNTFNKSISIVSENFNIASDTPGIELSVLNKRPASMTVFSNEKTIVMVHGATYPIGSLYDVELDGFTFLDYLASHGYDVYAVDVRGYGGSTRPPEMEQPADQNPPLVRTETGVRDFGSAVDFVLKHRNLSKVNVLGMSWGGTVAGAYTSCNNNKVNKLTLIAPQWLSNKPIPIDTGGPLGSYRLVPAGTTKERWLSAAPEGKRDSLLPEGWFEKWVEATLASDPHNKTVHPEHIRATNGPILDIREYWTVGKAFYEPKDITVPVLLIHAEWDIDVPLDLAQTFFTSLTGAAYRRWVEIGEGTHMVLLEKNRVQAFQAVQSFLDENYTPAGKASLHKPNRS</sequence>
<name>A0A7Y6C1R9_9BACL</name>
<dbReference type="PANTHER" id="PTHR43798:SF33">
    <property type="entry name" value="HYDROLASE, PUTATIVE (AFU_ORTHOLOGUE AFUA_2G14860)-RELATED"/>
    <property type="match status" value="1"/>
</dbReference>
<dbReference type="Pfam" id="PF00561">
    <property type="entry name" value="Abhydrolase_1"/>
    <property type="match status" value="1"/>
</dbReference>
<dbReference type="EMBL" id="JABMCB010000202">
    <property type="protein sequence ID" value="NUU79004.1"/>
    <property type="molecule type" value="Genomic_DNA"/>
</dbReference>
<dbReference type="GO" id="GO:0016020">
    <property type="term" value="C:membrane"/>
    <property type="evidence" value="ECO:0007669"/>
    <property type="project" value="TreeGrafter"/>
</dbReference>
<comment type="caution">
    <text evidence="2">The sequence shown here is derived from an EMBL/GenBank/DDBJ whole genome shotgun (WGS) entry which is preliminary data.</text>
</comment>
<evidence type="ECO:0000259" key="1">
    <source>
        <dbReference type="Pfam" id="PF00561"/>
    </source>
</evidence>
<organism evidence="2 3">
    <name type="scientific">Paenibacillus xylanilyticus</name>
    <dbReference type="NCBI Taxonomy" id="248903"/>
    <lineage>
        <taxon>Bacteria</taxon>
        <taxon>Bacillati</taxon>
        <taxon>Bacillota</taxon>
        <taxon>Bacilli</taxon>
        <taxon>Bacillales</taxon>
        <taxon>Paenibacillaceae</taxon>
        <taxon>Paenibacillus</taxon>
    </lineage>
</organism>
<dbReference type="InterPro" id="IPR029058">
    <property type="entry name" value="AB_hydrolase_fold"/>
</dbReference>
<proteinExistence type="predicted"/>
<reference evidence="2 3" key="1">
    <citation type="submission" date="2020-05" db="EMBL/GenBank/DDBJ databases">
        <title>Genome Sequencing of Type Strains.</title>
        <authorList>
            <person name="Lemaire J.F."/>
            <person name="Inderbitzin P."/>
            <person name="Gregorio O.A."/>
            <person name="Collins S.B."/>
            <person name="Wespe N."/>
            <person name="Knight-Connoni V."/>
        </authorList>
    </citation>
    <scope>NUCLEOTIDE SEQUENCE [LARGE SCALE GENOMIC DNA]</scope>
    <source>
        <strain evidence="2 3">LMG 21957</strain>
    </source>
</reference>
<dbReference type="SUPFAM" id="SSF53474">
    <property type="entry name" value="alpha/beta-Hydrolases"/>
    <property type="match status" value="1"/>
</dbReference>
<gene>
    <name evidence="2" type="ORF">HP552_27740</name>
</gene>
<dbReference type="Gene3D" id="3.40.50.1820">
    <property type="entry name" value="alpha/beta hydrolase"/>
    <property type="match status" value="1"/>
</dbReference>
<dbReference type="Proteomes" id="UP000526125">
    <property type="component" value="Unassembled WGS sequence"/>
</dbReference>
<dbReference type="GO" id="GO:0016787">
    <property type="term" value="F:hydrolase activity"/>
    <property type="evidence" value="ECO:0007669"/>
    <property type="project" value="UniProtKB-KW"/>
</dbReference>
<accession>A0A7Y6C1R9</accession>
<evidence type="ECO:0000313" key="2">
    <source>
        <dbReference type="EMBL" id="NUU79004.1"/>
    </source>
</evidence>